<dbReference type="Proteomes" id="UP000308092">
    <property type="component" value="Unassembled WGS sequence"/>
</dbReference>
<evidence type="ECO:0000313" key="3">
    <source>
        <dbReference type="Proteomes" id="UP000308092"/>
    </source>
</evidence>
<feature type="region of interest" description="Disordered" evidence="1">
    <location>
        <begin position="1"/>
        <end position="59"/>
    </location>
</feature>
<protein>
    <submittedName>
        <fullName evidence="2">Uncharacterized protein</fullName>
    </submittedName>
</protein>
<feature type="compositionally biased region" description="Basic and acidic residues" evidence="1">
    <location>
        <begin position="1"/>
        <end position="10"/>
    </location>
</feature>
<dbReference type="AlphaFoldDB" id="A0A4S3J6M4"/>
<feature type="region of interest" description="Disordered" evidence="1">
    <location>
        <begin position="66"/>
        <end position="85"/>
    </location>
</feature>
<dbReference type="VEuPathDB" id="FungiDB:EYZ11_010014"/>
<keyword evidence="3" id="KW-1185">Reference proteome</keyword>
<feature type="compositionally biased region" description="Basic and acidic residues" evidence="1">
    <location>
        <begin position="21"/>
        <end position="36"/>
    </location>
</feature>
<dbReference type="EMBL" id="SOSA01000510">
    <property type="protein sequence ID" value="THC90530.1"/>
    <property type="molecule type" value="Genomic_DNA"/>
</dbReference>
<evidence type="ECO:0000256" key="1">
    <source>
        <dbReference type="SAM" id="MobiDB-lite"/>
    </source>
</evidence>
<evidence type="ECO:0000313" key="2">
    <source>
        <dbReference type="EMBL" id="THC90530.1"/>
    </source>
</evidence>
<reference evidence="2 3" key="1">
    <citation type="submission" date="2019-03" db="EMBL/GenBank/DDBJ databases">
        <title>The genome sequence of a newly discovered highly antifungal drug resistant Aspergillus species, Aspergillus tanneri NIH 1004.</title>
        <authorList>
            <person name="Mounaud S."/>
            <person name="Singh I."/>
            <person name="Joardar V."/>
            <person name="Pakala S."/>
            <person name="Pakala S."/>
            <person name="Venepally P."/>
            <person name="Hoover J."/>
            <person name="Nierman W."/>
            <person name="Chung J."/>
            <person name="Losada L."/>
        </authorList>
    </citation>
    <scope>NUCLEOTIDE SEQUENCE [LARGE SCALE GENOMIC DNA]</scope>
    <source>
        <strain evidence="2 3">NIH1004</strain>
    </source>
</reference>
<sequence length="123" mass="13204">MSHFPTEDNRYTPGPPRRLQARPDDMDSRMYDDRSPSRSRSPGGGTIIPGSSTIPDPVTEAGTAMIIDDGHQGRPGAEDQRTETVTEKATARLDTIAGVEATTAAAVVARDEVAIPDKRVEKS</sequence>
<proteinExistence type="predicted"/>
<organism evidence="2 3">
    <name type="scientific">Aspergillus tanneri</name>
    <dbReference type="NCBI Taxonomy" id="1220188"/>
    <lineage>
        <taxon>Eukaryota</taxon>
        <taxon>Fungi</taxon>
        <taxon>Dikarya</taxon>
        <taxon>Ascomycota</taxon>
        <taxon>Pezizomycotina</taxon>
        <taxon>Eurotiomycetes</taxon>
        <taxon>Eurotiomycetidae</taxon>
        <taxon>Eurotiales</taxon>
        <taxon>Aspergillaceae</taxon>
        <taxon>Aspergillus</taxon>
        <taxon>Aspergillus subgen. Circumdati</taxon>
    </lineage>
</organism>
<comment type="caution">
    <text evidence="2">The sequence shown here is derived from an EMBL/GenBank/DDBJ whole genome shotgun (WGS) entry which is preliminary data.</text>
</comment>
<name>A0A4S3J6M4_9EURO</name>
<accession>A0A4S3J6M4</accession>
<gene>
    <name evidence="2" type="ORF">EYZ11_010014</name>
</gene>
<feature type="compositionally biased region" description="Basic and acidic residues" evidence="1">
    <location>
        <begin position="68"/>
        <end position="85"/>
    </location>
</feature>